<dbReference type="Gene3D" id="3.30.200.20">
    <property type="entry name" value="Phosphorylase Kinase, domain 1"/>
    <property type="match status" value="1"/>
</dbReference>
<dbReference type="Pfam" id="PF01163">
    <property type="entry name" value="RIO1"/>
    <property type="match status" value="1"/>
</dbReference>
<evidence type="ECO:0000313" key="14">
    <source>
        <dbReference type="EMBL" id="SNZ15713.1"/>
    </source>
</evidence>
<dbReference type="CDD" id="cd05145">
    <property type="entry name" value="RIO1_like"/>
    <property type="match status" value="1"/>
</dbReference>
<evidence type="ECO:0000256" key="12">
    <source>
        <dbReference type="SAM" id="MobiDB-lite"/>
    </source>
</evidence>
<protein>
    <recommendedName>
        <fullName evidence="2">non-specific serine/threonine protein kinase</fullName>
        <ecNumber evidence="2">2.7.11.1</ecNumber>
    </recommendedName>
</protein>
<sequence>MNGEYGLLDTDEAEAPGDEFEEIDVSDTEADRIARERDREFDQWRKRIKNSERFKVQESAFDDATFAALYKLVQDGYVDALGGPVSTGKEANVYEALGGERSLKELADGAEQVAIKVYRTRATNFRDMREYLVGDPRFEELGDKKEIVLAWTRKELSNLERARKAGVRVPTPIAAQRNVLVMEFVATEGQRARRLDEVSIENPETAYGVVREYVRRLYAAGLVHGDLSEYNVLFYEGQLVIIDIGQAVTIHHPNAEEFLERDCENVASFFRRQGVDADGAELYEWVHENADPNK</sequence>
<comment type="catalytic activity">
    <reaction evidence="11">
        <text>L-seryl-[protein] + ATP = O-phospho-L-seryl-[protein] + ADP + H(+)</text>
        <dbReference type="Rhea" id="RHEA:17989"/>
        <dbReference type="Rhea" id="RHEA-COMP:9863"/>
        <dbReference type="Rhea" id="RHEA-COMP:11604"/>
        <dbReference type="ChEBI" id="CHEBI:15378"/>
        <dbReference type="ChEBI" id="CHEBI:29999"/>
        <dbReference type="ChEBI" id="CHEBI:30616"/>
        <dbReference type="ChEBI" id="CHEBI:83421"/>
        <dbReference type="ChEBI" id="CHEBI:456216"/>
        <dbReference type="EC" id="2.7.11.1"/>
    </reaction>
</comment>
<evidence type="ECO:0000259" key="13">
    <source>
        <dbReference type="PROSITE" id="PS50011"/>
    </source>
</evidence>
<dbReference type="InterPro" id="IPR018935">
    <property type="entry name" value="RIO_kinase_CS"/>
</dbReference>
<gene>
    <name evidence="14" type="ORF">SAMN06269185_2574</name>
</gene>
<evidence type="ECO:0000256" key="7">
    <source>
        <dbReference type="ARBA" id="ARBA00022777"/>
    </source>
</evidence>
<evidence type="ECO:0000313" key="15">
    <source>
        <dbReference type="Proteomes" id="UP000219453"/>
    </source>
</evidence>
<evidence type="ECO:0000256" key="9">
    <source>
        <dbReference type="ARBA" id="ARBA00022842"/>
    </source>
</evidence>
<dbReference type="SMART" id="SM00090">
    <property type="entry name" value="RIO"/>
    <property type="match status" value="1"/>
</dbReference>
<evidence type="ECO:0000256" key="5">
    <source>
        <dbReference type="ARBA" id="ARBA00022723"/>
    </source>
</evidence>
<keyword evidence="5" id="KW-0479">Metal-binding</keyword>
<evidence type="ECO:0000256" key="11">
    <source>
        <dbReference type="ARBA" id="ARBA00048679"/>
    </source>
</evidence>
<dbReference type="InterPro" id="IPR054876">
    <property type="entry name" value="RIO1_kinase"/>
</dbReference>
<keyword evidence="8" id="KW-0067">ATP-binding</keyword>
<dbReference type="InterPro" id="IPR000687">
    <property type="entry name" value="RIO_kinase"/>
</dbReference>
<keyword evidence="3" id="KW-0723">Serine/threonine-protein kinase</keyword>
<dbReference type="PANTHER" id="PTHR45723">
    <property type="entry name" value="SERINE/THREONINE-PROTEIN KINASE RIO1"/>
    <property type="match status" value="1"/>
</dbReference>
<comment type="similarity">
    <text evidence="1">Belongs to the protein kinase superfamily. RIO-type Ser/Thr kinase family.</text>
</comment>
<name>A0A285P3I2_NATPI</name>
<dbReference type="PROSITE" id="PS00109">
    <property type="entry name" value="PROTEIN_KINASE_TYR"/>
    <property type="match status" value="1"/>
</dbReference>
<dbReference type="GO" id="GO:0004674">
    <property type="term" value="F:protein serine/threonine kinase activity"/>
    <property type="evidence" value="ECO:0007669"/>
    <property type="project" value="UniProtKB-KW"/>
</dbReference>
<dbReference type="EC" id="2.7.11.1" evidence="2"/>
<dbReference type="GO" id="GO:0046872">
    <property type="term" value="F:metal ion binding"/>
    <property type="evidence" value="ECO:0007669"/>
    <property type="project" value="UniProtKB-KW"/>
</dbReference>
<keyword evidence="4" id="KW-0808">Transferase</keyword>
<keyword evidence="15" id="KW-1185">Reference proteome</keyword>
<dbReference type="InterPro" id="IPR011009">
    <property type="entry name" value="Kinase-like_dom_sf"/>
</dbReference>
<keyword evidence="7 14" id="KW-0418">Kinase</keyword>
<organism evidence="14 15">
    <name type="scientific">Natronoarchaeum philippinense</name>
    <dbReference type="NCBI Taxonomy" id="558529"/>
    <lineage>
        <taxon>Archaea</taxon>
        <taxon>Methanobacteriati</taxon>
        <taxon>Methanobacteriota</taxon>
        <taxon>Stenosarchaea group</taxon>
        <taxon>Halobacteria</taxon>
        <taxon>Halobacteriales</taxon>
        <taxon>Natronoarchaeaceae</taxon>
    </lineage>
</organism>
<feature type="compositionally biased region" description="Acidic residues" evidence="12">
    <location>
        <begin position="9"/>
        <end position="28"/>
    </location>
</feature>
<reference evidence="14 15" key="1">
    <citation type="submission" date="2017-09" db="EMBL/GenBank/DDBJ databases">
        <authorList>
            <person name="Ehlers B."/>
            <person name="Leendertz F.H."/>
        </authorList>
    </citation>
    <scope>NUCLEOTIDE SEQUENCE [LARGE SCALE GENOMIC DNA]</scope>
    <source>
        <strain evidence="14 15">DSM 27208</strain>
    </source>
</reference>
<dbReference type="InterPro" id="IPR051272">
    <property type="entry name" value="RIO-type_Ser/Thr_kinase"/>
</dbReference>
<dbReference type="Gene3D" id="1.10.510.10">
    <property type="entry name" value="Transferase(Phosphotransferase) domain 1"/>
    <property type="match status" value="1"/>
</dbReference>
<dbReference type="SUPFAM" id="SSF56112">
    <property type="entry name" value="Protein kinase-like (PK-like)"/>
    <property type="match status" value="1"/>
</dbReference>
<feature type="region of interest" description="Disordered" evidence="12">
    <location>
        <begin position="1"/>
        <end position="31"/>
    </location>
</feature>
<dbReference type="InterPro" id="IPR008266">
    <property type="entry name" value="Tyr_kinase_AS"/>
</dbReference>
<evidence type="ECO:0000256" key="6">
    <source>
        <dbReference type="ARBA" id="ARBA00022741"/>
    </source>
</evidence>
<keyword evidence="9" id="KW-0460">Magnesium</keyword>
<dbReference type="RefSeq" id="WP_097009471.1">
    <property type="nucleotide sequence ID" value="NZ_OBEJ01000003.1"/>
</dbReference>
<dbReference type="OrthoDB" id="31344at2157"/>
<feature type="domain" description="Protein kinase" evidence="13">
    <location>
        <begin position="79"/>
        <end position="294"/>
    </location>
</feature>
<evidence type="ECO:0000256" key="4">
    <source>
        <dbReference type="ARBA" id="ARBA00022679"/>
    </source>
</evidence>
<dbReference type="NCBIfam" id="NF041310">
    <property type="entry name" value="Prot_Kin_Rio1_Halo"/>
    <property type="match status" value="1"/>
</dbReference>
<dbReference type="PROSITE" id="PS50011">
    <property type="entry name" value="PROTEIN_KINASE_DOM"/>
    <property type="match status" value="1"/>
</dbReference>
<evidence type="ECO:0000256" key="8">
    <source>
        <dbReference type="ARBA" id="ARBA00022840"/>
    </source>
</evidence>
<evidence type="ECO:0000256" key="10">
    <source>
        <dbReference type="ARBA" id="ARBA00047899"/>
    </source>
</evidence>
<dbReference type="AlphaFoldDB" id="A0A285P3I2"/>
<dbReference type="Proteomes" id="UP000219453">
    <property type="component" value="Unassembled WGS sequence"/>
</dbReference>
<dbReference type="PROSITE" id="PS01245">
    <property type="entry name" value="RIO1"/>
    <property type="match status" value="1"/>
</dbReference>
<evidence type="ECO:0000256" key="2">
    <source>
        <dbReference type="ARBA" id="ARBA00012513"/>
    </source>
</evidence>
<proteinExistence type="inferred from homology"/>
<dbReference type="InterPro" id="IPR018934">
    <property type="entry name" value="RIO_dom"/>
</dbReference>
<dbReference type="InterPro" id="IPR000719">
    <property type="entry name" value="Prot_kinase_dom"/>
</dbReference>
<comment type="catalytic activity">
    <reaction evidence="10">
        <text>L-threonyl-[protein] + ATP = O-phospho-L-threonyl-[protein] + ADP + H(+)</text>
        <dbReference type="Rhea" id="RHEA:46608"/>
        <dbReference type="Rhea" id="RHEA-COMP:11060"/>
        <dbReference type="Rhea" id="RHEA-COMP:11605"/>
        <dbReference type="ChEBI" id="CHEBI:15378"/>
        <dbReference type="ChEBI" id="CHEBI:30013"/>
        <dbReference type="ChEBI" id="CHEBI:30616"/>
        <dbReference type="ChEBI" id="CHEBI:61977"/>
        <dbReference type="ChEBI" id="CHEBI:456216"/>
        <dbReference type="EC" id="2.7.11.1"/>
    </reaction>
</comment>
<dbReference type="EMBL" id="OBEJ01000003">
    <property type="protein sequence ID" value="SNZ15713.1"/>
    <property type="molecule type" value="Genomic_DNA"/>
</dbReference>
<evidence type="ECO:0000256" key="3">
    <source>
        <dbReference type="ARBA" id="ARBA00022527"/>
    </source>
</evidence>
<keyword evidence="6" id="KW-0547">Nucleotide-binding</keyword>
<evidence type="ECO:0000256" key="1">
    <source>
        <dbReference type="ARBA" id="ARBA00009196"/>
    </source>
</evidence>
<accession>A0A285P3I2</accession>
<dbReference type="GO" id="GO:0005524">
    <property type="term" value="F:ATP binding"/>
    <property type="evidence" value="ECO:0007669"/>
    <property type="project" value="UniProtKB-KW"/>
</dbReference>